<organism evidence="1 2">
    <name type="scientific">Saccharopolyspora gregorii</name>
    <dbReference type="NCBI Taxonomy" id="33914"/>
    <lineage>
        <taxon>Bacteria</taxon>
        <taxon>Bacillati</taxon>
        <taxon>Actinomycetota</taxon>
        <taxon>Actinomycetes</taxon>
        <taxon>Pseudonocardiales</taxon>
        <taxon>Pseudonocardiaceae</taxon>
        <taxon>Saccharopolyspora</taxon>
    </lineage>
</organism>
<protein>
    <submittedName>
        <fullName evidence="1">Uncharacterized protein</fullName>
    </submittedName>
</protein>
<keyword evidence="2" id="KW-1185">Reference proteome</keyword>
<name>A0ABP6RRD9_9PSEU</name>
<dbReference type="RefSeq" id="WP_258349226.1">
    <property type="nucleotide sequence ID" value="NZ_BAAAYK010000038.1"/>
</dbReference>
<dbReference type="Proteomes" id="UP001500483">
    <property type="component" value="Unassembled WGS sequence"/>
</dbReference>
<evidence type="ECO:0000313" key="1">
    <source>
        <dbReference type="EMBL" id="GAA3358534.1"/>
    </source>
</evidence>
<comment type="caution">
    <text evidence="1">The sequence shown here is derived from an EMBL/GenBank/DDBJ whole genome shotgun (WGS) entry which is preliminary data.</text>
</comment>
<accession>A0ABP6RRD9</accession>
<evidence type="ECO:0000313" key="2">
    <source>
        <dbReference type="Proteomes" id="UP001500483"/>
    </source>
</evidence>
<gene>
    <name evidence="1" type="ORF">GCM10020366_30990</name>
</gene>
<sequence>MPDASENAPSGGRRTPARTTRVVAVRYAPGAVAESRRQAHLAEADGPVADVVRWTTACGELIPADVAEVSPGPAGMPCLRCLVGLPAPGRA</sequence>
<dbReference type="EMBL" id="BAAAYK010000038">
    <property type="protein sequence ID" value="GAA3358534.1"/>
    <property type="molecule type" value="Genomic_DNA"/>
</dbReference>
<proteinExistence type="predicted"/>
<reference evidence="2" key="1">
    <citation type="journal article" date="2019" name="Int. J. Syst. Evol. Microbiol.">
        <title>The Global Catalogue of Microorganisms (GCM) 10K type strain sequencing project: providing services to taxonomists for standard genome sequencing and annotation.</title>
        <authorList>
            <consortium name="The Broad Institute Genomics Platform"/>
            <consortium name="The Broad Institute Genome Sequencing Center for Infectious Disease"/>
            <person name="Wu L."/>
            <person name="Ma J."/>
        </authorList>
    </citation>
    <scope>NUCLEOTIDE SEQUENCE [LARGE SCALE GENOMIC DNA]</scope>
    <source>
        <strain evidence="2">JCM 9687</strain>
    </source>
</reference>